<name>A0A8J7C168_9BACT</name>
<dbReference type="PANTHER" id="PTHR42709">
    <property type="entry name" value="ALKALINE PHOSPHATASE LIKE PROTEIN"/>
    <property type="match status" value="1"/>
</dbReference>
<feature type="transmembrane region" description="Helical" evidence="1">
    <location>
        <begin position="171"/>
        <end position="189"/>
    </location>
</feature>
<accession>A0A8J7C168</accession>
<gene>
    <name evidence="3" type="ORF">IFK94_01060</name>
</gene>
<evidence type="ECO:0000259" key="2">
    <source>
        <dbReference type="Pfam" id="PF09335"/>
    </source>
</evidence>
<organism evidence="3 4">
    <name type="scientific">Candidatus Polarisedimenticola svalbardensis</name>
    <dbReference type="NCBI Taxonomy" id="2886004"/>
    <lineage>
        <taxon>Bacteria</taxon>
        <taxon>Pseudomonadati</taxon>
        <taxon>Acidobacteriota</taxon>
        <taxon>Candidatus Polarisedimenticolia</taxon>
        <taxon>Candidatus Polarisedimenticolales</taxon>
        <taxon>Candidatus Polarisedimenticolaceae</taxon>
        <taxon>Candidatus Polarisedimenticola</taxon>
    </lineage>
</organism>
<evidence type="ECO:0000313" key="4">
    <source>
        <dbReference type="Proteomes" id="UP000648239"/>
    </source>
</evidence>
<dbReference type="AlphaFoldDB" id="A0A8J7C168"/>
<feature type="transmembrane region" description="Helical" evidence="1">
    <location>
        <begin position="102"/>
        <end position="120"/>
    </location>
</feature>
<dbReference type="InterPro" id="IPR032816">
    <property type="entry name" value="VTT_dom"/>
</dbReference>
<evidence type="ECO:0000313" key="3">
    <source>
        <dbReference type="EMBL" id="MBD3866690.1"/>
    </source>
</evidence>
<comment type="caution">
    <text evidence="3">The sequence shown here is derived from an EMBL/GenBank/DDBJ whole genome shotgun (WGS) entry which is preliminary data.</text>
</comment>
<reference evidence="3 4" key="1">
    <citation type="submission" date="2020-08" db="EMBL/GenBank/DDBJ databases">
        <title>Acidobacteriota in marine sediments use diverse sulfur dissimilation pathways.</title>
        <authorList>
            <person name="Wasmund K."/>
        </authorList>
    </citation>
    <scope>NUCLEOTIDE SEQUENCE [LARGE SCALE GENOMIC DNA]</scope>
    <source>
        <strain evidence="3">MAG AM4</strain>
    </source>
</reference>
<dbReference type="Proteomes" id="UP000648239">
    <property type="component" value="Unassembled WGS sequence"/>
</dbReference>
<dbReference type="Pfam" id="PF09335">
    <property type="entry name" value="VTT_dom"/>
    <property type="match status" value="1"/>
</dbReference>
<sequence length="192" mass="20892">MYRWVLKWAGHRNAKGALFGLAFAEASFFPIPADVLLIAMAVANASKARLYAFLAASGSVLGGLAGYGIGRLLWLGIAGFVFEHLGFLGMTRENFDLVEQLYNDNAFMALFTAGFTPIPFKVFTIAAGVFKVSLPVFIAASIVGRSARFFLVAELVGRMGPRVLPFVEKHLGWLSILFVALLVLGFWAIKLL</sequence>
<dbReference type="PANTHER" id="PTHR42709:SF11">
    <property type="entry name" value="DEDA FAMILY PROTEIN"/>
    <property type="match status" value="1"/>
</dbReference>
<protein>
    <submittedName>
        <fullName evidence="3">DedA family protein</fullName>
    </submittedName>
</protein>
<dbReference type="InterPro" id="IPR051311">
    <property type="entry name" value="DedA_domain"/>
</dbReference>
<dbReference type="EMBL" id="JACXWD010000002">
    <property type="protein sequence ID" value="MBD3866690.1"/>
    <property type="molecule type" value="Genomic_DNA"/>
</dbReference>
<feature type="transmembrane region" description="Helical" evidence="1">
    <location>
        <begin position="132"/>
        <end position="151"/>
    </location>
</feature>
<feature type="transmembrane region" description="Helical" evidence="1">
    <location>
        <begin position="73"/>
        <end position="90"/>
    </location>
</feature>
<keyword evidence="1" id="KW-0472">Membrane</keyword>
<proteinExistence type="predicted"/>
<dbReference type="GO" id="GO:0005886">
    <property type="term" value="C:plasma membrane"/>
    <property type="evidence" value="ECO:0007669"/>
    <property type="project" value="TreeGrafter"/>
</dbReference>
<evidence type="ECO:0000256" key="1">
    <source>
        <dbReference type="SAM" id="Phobius"/>
    </source>
</evidence>
<feature type="transmembrane region" description="Helical" evidence="1">
    <location>
        <begin position="50"/>
        <end position="67"/>
    </location>
</feature>
<keyword evidence="1" id="KW-1133">Transmembrane helix</keyword>
<feature type="transmembrane region" description="Helical" evidence="1">
    <location>
        <begin position="20"/>
        <end position="43"/>
    </location>
</feature>
<feature type="domain" description="VTT" evidence="2">
    <location>
        <begin position="31"/>
        <end position="153"/>
    </location>
</feature>
<keyword evidence="1" id="KW-0812">Transmembrane</keyword>